<organism evidence="3 4">
    <name type="scientific">Janthinobacterium violaceinigrum</name>
    <dbReference type="NCBI Taxonomy" id="2654252"/>
    <lineage>
        <taxon>Bacteria</taxon>
        <taxon>Pseudomonadati</taxon>
        <taxon>Pseudomonadota</taxon>
        <taxon>Betaproteobacteria</taxon>
        <taxon>Burkholderiales</taxon>
        <taxon>Oxalobacteraceae</taxon>
        <taxon>Janthinobacterium</taxon>
    </lineage>
</organism>
<keyword evidence="1" id="KW-0812">Transmembrane</keyword>
<dbReference type="Proteomes" id="UP000468717">
    <property type="component" value="Unassembled WGS sequence"/>
</dbReference>
<comment type="caution">
    <text evidence="3">The sequence shown here is derived from an EMBL/GenBank/DDBJ whole genome shotgun (WGS) entry which is preliminary data.</text>
</comment>
<dbReference type="Pfam" id="PF12158">
    <property type="entry name" value="DUF3592"/>
    <property type="match status" value="1"/>
</dbReference>
<gene>
    <name evidence="3" type="ORF">GCN75_01325</name>
</gene>
<dbReference type="RefSeq" id="WP_152280994.1">
    <property type="nucleotide sequence ID" value="NZ_WFLI01000001.1"/>
</dbReference>
<feature type="transmembrane region" description="Helical" evidence="1">
    <location>
        <begin position="136"/>
        <end position="154"/>
    </location>
</feature>
<protein>
    <submittedName>
        <fullName evidence="3">DUF3592 domain-containing protein</fullName>
    </submittedName>
</protein>
<sequence length="177" mass="19490">MKDPGAIDPALARMMGWFLILLALPTAYFSFWRAYDKLASPTWPVTSAEIVRSSMYQRTGKSQDWCVKLSYRYSVDGKAYRSSRIGVSRIGNAGCHRDQAVTAWRLASMAPGAHIRVHYRPRDPGDTAVFLASLDFLDYFGLALGVLLFVLGVSEARKQAPPAKSALPDVASMAARS</sequence>
<keyword evidence="1" id="KW-1133">Transmembrane helix</keyword>
<evidence type="ECO:0000259" key="2">
    <source>
        <dbReference type="Pfam" id="PF12158"/>
    </source>
</evidence>
<feature type="domain" description="DUF3592" evidence="2">
    <location>
        <begin position="46"/>
        <end position="128"/>
    </location>
</feature>
<feature type="transmembrane region" description="Helical" evidence="1">
    <location>
        <begin position="12"/>
        <end position="31"/>
    </location>
</feature>
<evidence type="ECO:0000313" key="4">
    <source>
        <dbReference type="Proteomes" id="UP000468717"/>
    </source>
</evidence>
<name>A0A6I1IRN7_9BURK</name>
<evidence type="ECO:0000313" key="3">
    <source>
        <dbReference type="EMBL" id="KAB8066931.1"/>
    </source>
</evidence>
<dbReference type="EMBL" id="WFLI01000001">
    <property type="protein sequence ID" value="KAB8066931.1"/>
    <property type="molecule type" value="Genomic_DNA"/>
</dbReference>
<proteinExistence type="predicted"/>
<keyword evidence="1" id="KW-0472">Membrane</keyword>
<dbReference type="InterPro" id="IPR021994">
    <property type="entry name" value="DUF3592"/>
</dbReference>
<reference evidence="3 4" key="1">
    <citation type="submission" date="2019-10" db="EMBL/GenBank/DDBJ databases">
        <title>Three novel species isolated from a subtropical stream in China.</title>
        <authorList>
            <person name="Lu H."/>
        </authorList>
    </citation>
    <scope>NUCLEOTIDE SEQUENCE [LARGE SCALE GENOMIC DNA]</scope>
    <source>
        <strain evidence="3 4">FT13W</strain>
    </source>
</reference>
<dbReference type="AlphaFoldDB" id="A0A6I1IRN7"/>
<accession>A0A6I1IRN7</accession>
<evidence type="ECO:0000256" key="1">
    <source>
        <dbReference type="SAM" id="Phobius"/>
    </source>
</evidence>
<keyword evidence="4" id="KW-1185">Reference proteome</keyword>